<accession>A0A645CS45</accession>
<name>A0A645CS45_9ZZZZ</name>
<dbReference type="AlphaFoldDB" id="A0A645CS45"/>
<proteinExistence type="predicted"/>
<organism evidence="1">
    <name type="scientific">bioreactor metagenome</name>
    <dbReference type="NCBI Taxonomy" id="1076179"/>
    <lineage>
        <taxon>unclassified sequences</taxon>
        <taxon>metagenomes</taxon>
        <taxon>ecological metagenomes</taxon>
    </lineage>
</organism>
<dbReference type="EMBL" id="VSSQ01029554">
    <property type="protein sequence ID" value="MPM79729.1"/>
    <property type="molecule type" value="Genomic_DNA"/>
</dbReference>
<comment type="caution">
    <text evidence="1">The sequence shown here is derived from an EMBL/GenBank/DDBJ whole genome shotgun (WGS) entry which is preliminary data.</text>
</comment>
<protein>
    <submittedName>
        <fullName evidence="1">Uncharacterized protein</fullName>
    </submittedName>
</protein>
<reference evidence="1" key="1">
    <citation type="submission" date="2019-08" db="EMBL/GenBank/DDBJ databases">
        <authorList>
            <person name="Kucharzyk K."/>
            <person name="Murdoch R.W."/>
            <person name="Higgins S."/>
            <person name="Loffler F."/>
        </authorList>
    </citation>
    <scope>NUCLEOTIDE SEQUENCE</scope>
</reference>
<sequence>MLDTLKMLCYCFGVHFITRSEAHGTTYRNNRSRMENHRTALGEIAHDDARAYKTPRARNGLEQAYGDYAFETHARKGYRAR</sequence>
<gene>
    <name evidence="1" type="ORF">SDC9_126769</name>
</gene>
<evidence type="ECO:0000313" key="1">
    <source>
        <dbReference type="EMBL" id="MPM79729.1"/>
    </source>
</evidence>